<dbReference type="AlphaFoldDB" id="A0A7C5L6I8"/>
<name>A0A7C5L6I8_AQUAO</name>
<comment type="caution">
    <text evidence="2">The sequence shown here is derived from an EMBL/GenBank/DDBJ whole genome shotgun (WGS) entry which is preliminary data.</text>
</comment>
<reference evidence="2" key="1">
    <citation type="journal article" date="2020" name="mSystems">
        <title>Genome- and Community-Level Interaction Insights into Carbon Utilization and Element Cycling Functions of Hydrothermarchaeota in Hydrothermal Sediment.</title>
        <authorList>
            <person name="Zhou Z."/>
            <person name="Liu Y."/>
            <person name="Xu W."/>
            <person name="Pan J."/>
            <person name="Luo Z.H."/>
            <person name="Li M."/>
        </authorList>
    </citation>
    <scope>NUCLEOTIDE SEQUENCE [LARGE SCALE GENOMIC DNA]</scope>
    <source>
        <strain evidence="2">HyVt-501</strain>
    </source>
</reference>
<feature type="coiled-coil region" evidence="1">
    <location>
        <begin position="41"/>
        <end position="76"/>
    </location>
</feature>
<evidence type="ECO:0000256" key="1">
    <source>
        <dbReference type="SAM" id="Coils"/>
    </source>
</evidence>
<dbReference type="InterPro" id="IPR007463">
    <property type="entry name" value="DUF507"/>
</dbReference>
<sequence>MKLPERLVERIADRIVRELTQEKLIEAEDPELFRKKIVGVFRKAEEEEKELDERTKEILKEKMNLLEETNLDYRTAFKAVKAKLAEEMKININRRERMNQIANMIRDLIMQDETVEIYEDPPLIRKRVADILRDAVREEEEIERRVREKIRQQSRNILEGTPEWNLLYRRIYEDELRQRGLA</sequence>
<dbReference type="Proteomes" id="UP000885792">
    <property type="component" value="Unassembled WGS sequence"/>
</dbReference>
<accession>A0A7C5L6I8</accession>
<keyword evidence="1" id="KW-0175">Coiled coil</keyword>
<protein>
    <submittedName>
        <fullName evidence="2">DUF507 family protein</fullName>
    </submittedName>
</protein>
<evidence type="ECO:0000313" key="2">
    <source>
        <dbReference type="EMBL" id="HHJ63987.1"/>
    </source>
</evidence>
<proteinExistence type="predicted"/>
<dbReference type="EMBL" id="DRNB01000138">
    <property type="protein sequence ID" value="HHJ63987.1"/>
    <property type="molecule type" value="Genomic_DNA"/>
</dbReference>
<dbReference type="Pfam" id="PF04368">
    <property type="entry name" value="DUF507"/>
    <property type="match status" value="1"/>
</dbReference>
<gene>
    <name evidence="2" type="ORF">ENJ61_03680</name>
</gene>
<organism evidence="2">
    <name type="scientific">Aquifex aeolicus</name>
    <dbReference type="NCBI Taxonomy" id="63363"/>
    <lineage>
        <taxon>Bacteria</taxon>
        <taxon>Pseudomonadati</taxon>
        <taxon>Aquificota</taxon>
        <taxon>Aquificia</taxon>
        <taxon>Aquificales</taxon>
        <taxon>Aquificaceae</taxon>
        <taxon>Aquifex</taxon>
    </lineage>
</organism>